<dbReference type="GO" id="GO:0003885">
    <property type="term" value="F:D-arabinono-1,4-lactone oxidase activity"/>
    <property type="evidence" value="ECO:0007669"/>
    <property type="project" value="InterPro"/>
</dbReference>
<dbReference type="Pfam" id="PF04030">
    <property type="entry name" value="ALO"/>
    <property type="match status" value="1"/>
</dbReference>
<dbReference type="AlphaFoldDB" id="A0A176Q9J5"/>
<evidence type="ECO:0000256" key="1">
    <source>
        <dbReference type="ARBA" id="ARBA00023002"/>
    </source>
</evidence>
<dbReference type="STRING" id="262209.AWH69_13690"/>
<reference evidence="3 4" key="1">
    <citation type="submission" date="2016-01" db="EMBL/GenBank/DDBJ databases">
        <title>Janibacter melonis strain CD11_4 genome sequencing and assembly.</title>
        <authorList>
            <person name="Nair G.R."/>
            <person name="Kaur G."/>
            <person name="Chander A.M."/>
            <person name="Mayilraj S."/>
        </authorList>
    </citation>
    <scope>NUCLEOTIDE SEQUENCE [LARGE SCALE GENOMIC DNA]</scope>
    <source>
        <strain evidence="3 4">CD11-4</strain>
    </source>
</reference>
<gene>
    <name evidence="3" type="ORF">AWH69_13690</name>
</gene>
<dbReference type="InterPro" id="IPR016167">
    <property type="entry name" value="FAD-bd_PCMH_sub1"/>
</dbReference>
<dbReference type="InterPro" id="IPR016166">
    <property type="entry name" value="FAD-bd_PCMH"/>
</dbReference>
<dbReference type="GO" id="GO:0016020">
    <property type="term" value="C:membrane"/>
    <property type="evidence" value="ECO:0007669"/>
    <property type="project" value="InterPro"/>
</dbReference>
<dbReference type="Gene3D" id="3.30.465.10">
    <property type="match status" value="1"/>
</dbReference>
<dbReference type="SUPFAM" id="SSF56176">
    <property type="entry name" value="FAD-binding/transporter-associated domain-like"/>
    <property type="match status" value="1"/>
</dbReference>
<dbReference type="PIRSF" id="PIRSF000136">
    <property type="entry name" value="LGO_GLO"/>
    <property type="match status" value="1"/>
</dbReference>
<sequence>MARAGPRRRVGLVTWQNWAGTERADPARVVSPSSTQEVCDAVRAAVRDGLGVKAVGAGHSFSGAAVAPGVQLLPDRLDAVHEVDRASGLVRVGAGMPLHRLTPLLAEHGLALEILGDIDRQTVGGAVSTGTHGSGERFGSISTQVRALELVLGDGSVVTCSPTQRPELFAAARVGIGALGVMTSVTLQCVPLYALHAVDAKMPMEQLLEEVDELAAANDHFELFWFPHTSTALTRRFERLPGDAPLRPMSTLARLLDDEIATNVGLEALLRVGTRVPRLVPGITSLVTRAISARDFTDLAPQVFASRRDVRFREGEYFVPRDALVPALRELWRWVEEHDEPVSFPFEIRFVRSDDIWLSPAHERESAVVAFHQYHRMPHERWFSVCEDVLGAAGGRPHWGKMHRLDASALRPLYPRFGDALAMRDEVDPGRVFANPYLERVLGP</sequence>
<feature type="domain" description="FAD-binding PCMH-type" evidence="2">
    <location>
        <begin position="22"/>
        <end position="192"/>
    </location>
</feature>
<evidence type="ECO:0000313" key="3">
    <source>
        <dbReference type="EMBL" id="OAB86386.1"/>
    </source>
</evidence>
<organism evidence="3 4">
    <name type="scientific">Janibacter melonis</name>
    <dbReference type="NCBI Taxonomy" id="262209"/>
    <lineage>
        <taxon>Bacteria</taxon>
        <taxon>Bacillati</taxon>
        <taxon>Actinomycetota</taxon>
        <taxon>Actinomycetes</taxon>
        <taxon>Micrococcales</taxon>
        <taxon>Intrasporangiaceae</taxon>
        <taxon>Janibacter</taxon>
    </lineage>
</organism>
<dbReference type="Gene3D" id="3.30.70.2520">
    <property type="match status" value="1"/>
</dbReference>
<dbReference type="InterPro" id="IPR036318">
    <property type="entry name" value="FAD-bd_PCMH-like_sf"/>
</dbReference>
<dbReference type="Proteomes" id="UP000076976">
    <property type="component" value="Unassembled WGS sequence"/>
</dbReference>
<dbReference type="Gene3D" id="1.10.45.10">
    <property type="entry name" value="Vanillyl-alcohol Oxidase, Chain A, domain 4"/>
    <property type="match status" value="1"/>
</dbReference>
<dbReference type="InterPro" id="IPR016169">
    <property type="entry name" value="FAD-bd_PCMH_sub2"/>
</dbReference>
<dbReference type="NCBIfam" id="TIGR01679">
    <property type="entry name" value="bact_FAD_ox"/>
    <property type="match status" value="1"/>
</dbReference>
<evidence type="ECO:0000313" key="4">
    <source>
        <dbReference type="Proteomes" id="UP000076976"/>
    </source>
</evidence>
<keyword evidence="4" id="KW-1185">Reference proteome</keyword>
<dbReference type="InterPro" id="IPR016171">
    <property type="entry name" value="Vanillyl_alc_oxidase_C-sub2"/>
</dbReference>
<dbReference type="Pfam" id="PF01565">
    <property type="entry name" value="FAD_binding_4"/>
    <property type="match status" value="1"/>
</dbReference>
<protein>
    <recommendedName>
        <fullName evidence="2">FAD-binding PCMH-type domain-containing protein</fullName>
    </recommendedName>
</protein>
<dbReference type="GO" id="GO:0080049">
    <property type="term" value="F:L-gulono-1,4-lactone dehydrogenase activity"/>
    <property type="evidence" value="ECO:0007669"/>
    <property type="project" value="TreeGrafter"/>
</dbReference>
<dbReference type="InterPro" id="IPR007173">
    <property type="entry name" value="ALO_C"/>
</dbReference>
<dbReference type="PROSITE" id="PS51387">
    <property type="entry name" value="FAD_PCMH"/>
    <property type="match status" value="1"/>
</dbReference>
<dbReference type="EMBL" id="LQZG01000004">
    <property type="protein sequence ID" value="OAB86386.1"/>
    <property type="molecule type" value="Genomic_DNA"/>
</dbReference>
<dbReference type="GO" id="GO:0071949">
    <property type="term" value="F:FAD binding"/>
    <property type="evidence" value="ECO:0007669"/>
    <property type="project" value="InterPro"/>
</dbReference>
<dbReference type="PANTHER" id="PTHR43762:SF1">
    <property type="entry name" value="D-ARABINONO-1,4-LACTONE OXIDASE"/>
    <property type="match status" value="1"/>
</dbReference>
<dbReference type="PANTHER" id="PTHR43762">
    <property type="entry name" value="L-GULONOLACTONE OXIDASE"/>
    <property type="match status" value="1"/>
</dbReference>
<proteinExistence type="predicted"/>
<evidence type="ECO:0000259" key="2">
    <source>
        <dbReference type="PROSITE" id="PS51387"/>
    </source>
</evidence>
<keyword evidence="1" id="KW-0560">Oxidoreductase</keyword>
<comment type="caution">
    <text evidence="3">The sequence shown here is derived from an EMBL/GenBank/DDBJ whole genome shotgun (WGS) entry which is preliminary data.</text>
</comment>
<accession>A0A176Q9J5</accession>
<dbReference type="InterPro" id="IPR006094">
    <property type="entry name" value="Oxid_FAD_bind_N"/>
</dbReference>
<dbReference type="Gene3D" id="3.30.43.10">
    <property type="entry name" value="Uridine Diphospho-n-acetylenolpyruvylglucosamine Reductase, domain 2"/>
    <property type="match status" value="1"/>
</dbReference>
<dbReference type="InterPro" id="IPR010031">
    <property type="entry name" value="FAD_lactone_oxidase-like"/>
</dbReference>
<name>A0A176Q9J5_9MICO</name>